<evidence type="ECO:0000259" key="1">
    <source>
        <dbReference type="SMART" id="SM00871"/>
    </source>
</evidence>
<feature type="domain" description="AraC effector-binding" evidence="1">
    <location>
        <begin position="5"/>
        <end position="163"/>
    </location>
</feature>
<accession>A0AAW9JTS5</accession>
<dbReference type="InterPro" id="IPR011256">
    <property type="entry name" value="Reg_factor_effector_dom_sf"/>
</dbReference>
<sequence length="163" mass="19082">MIKPISITTEILEHQKIIYVRFRGSYTEFRKNSRKLFKELFDFATTNNLIIPDITKILTIYDDNPYITQEKDLRTSVAMTISNSINVIEKGNICVSSISGKFGVGHFELSAKEYEEAWQYMYQEWLFKEEGKARDAVPFELYVTEPPKNLKDKSYTDIYIPII</sequence>
<evidence type="ECO:0000313" key="2">
    <source>
        <dbReference type="EMBL" id="MDZ5758014.1"/>
    </source>
</evidence>
<dbReference type="InterPro" id="IPR050908">
    <property type="entry name" value="SmbC-like"/>
</dbReference>
<evidence type="ECO:0000313" key="3">
    <source>
        <dbReference type="Proteomes" id="UP001290462"/>
    </source>
</evidence>
<proteinExistence type="predicted"/>
<dbReference type="EMBL" id="JAVBVO010000003">
    <property type="protein sequence ID" value="MDZ5758014.1"/>
    <property type="molecule type" value="Genomic_DNA"/>
</dbReference>
<dbReference type="SMART" id="SM00871">
    <property type="entry name" value="AraC_E_bind"/>
    <property type="match status" value="1"/>
</dbReference>
<dbReference type="InterPro" id="IPR010499">
    <property type="entry name" value="AraC_E-bd"/>
</dbReference>
<dbReference type="RefSeq" id="WP_318588911.1">
    <property type="nucleotide sequence ID" value="NZ_CBCPJO010000007.1"/>
</dbReference>
<dbReference type="InterPro" id="IPR029442">
    <property type="entry name" value="GyrI-like"/>
</dbReference>
<comment type="caution">
    <text evidence="2">The sequence shown here is derived from an EMBL/GenBank/DDBJ whole genome shotgun (WGS) entry which is preliminary data.</text>
</comment>
<dbReference type="Pfam" id="PF06445">
    <property type="entry name" value="GyrI-like"/>
    <property type="match status" value="1"/>
</dbReference>
<reference evidence="2" key="1">
    <citation type="submission" date="2023-08" db="EMBL/GenBank/DDBJ databases">
        <title>Genomic characterization of piscicolin 126 produced by Carnobacterium maltaromaticum CM22 strain isolated from salmon (Salmo salar).</title>
        <authorList>
            <person name="Gonzalez-Gragera E."/>
            <person name="Garcia-Lopez J.D."/>
            <person name="Teso-Perez C."/>
            <person name="Gimenez-Hernandez I."/>
            <person name="Peralta-Sanchez J.M."/>
            <person name="Valdivia E."/>
            <person name="Montalban-Lopez M."/>
            <person name="Martin-Platero A.M."/>
            <person name="Banos A."/>
            <person name="Martinez-Bueno M."/>
        </authorList>
    </citation>
    <scope>NUCLEOTIDE SEQUENCE</scope>
    <source>
        <strain evidence="2">CM22</strain>
    </source>
</reference>
<dbReference type="AlphaFoldDB" id="A0AAW9JTS5"/>
<name>A0AAW9JTS5_CARML</name>
<protein>
    <submittedName>
        <fullName evidence="2">GyrI-like domain-containing protein</fullName>
    </submittedName>
</protein>
<dbReference type="PANTHER" id="PTHR40055">
    <property type="entry name" value="TRANSCRIPTIONAL REGULATOR YGIV-RELATED"/>
    <property type="match status" value="1"/>
</dbReference>
<dbReference type="Gene3D" id="3.20.80.10">
    <property type="entry name" value="Regulatory factor, effector binding domain"/>
    <property type="match status" value="1"/>
</dbReference>
<dbReference type="Proteomes" id="UP001290462">
    <property type="component" value="Unassembled WGS sequence"/>
</dbReference>
<dbReference type="SUPFAM" id="SSF55136">
    <property type="entry name" value="Probable bacterial effector-binding domain"/>
    <property type="match status" value="1"/>
</dbReference>
<dbReference type="PANTHER" id="PTHR40055:SF1">
    <property type="entry name" value="TRANSCRIPTIONAL REGULATOR YGIV-RELATED"/>
    <property type="match status" value="1"/>
</dbReference>
<organism evidence="2 3">
    <name type="scientific">Carnobacterium maltaromaticum</name>
    <name type="common">Carnobacterium piscicola</name>
    <dbReference type="NCBI Taxonomy" id="2751"/>
    <lineage>
        <taxon>Bacteria</taxon>
        <taxon>Bacillati</taxon>
        <taxon>Bacillota</taxon>
        <taxon>Bacilli</taxon>
        <taxon>Lactobacillales</taxon>
        <taxon>Carnobacteriaceae</taxon>
        <taxon>Carnobacterium</taxon>
    </lineage>
</organism>
<gene>
    <name evidence="2" type="ORF">RAK27_05025</name>
</gene>